<dbReference type="EC" id="1.-.-.-" evidence="1"/>
<sequence>MPRMHLDLDNLESALALKPIALVHFWSVGSPGGDGFELIYDRSARRHPAVLHADVNTDQQQHLAQIAGVADVPTTLVFRDGVLIYREPGALSARVLEELIQQIKLVDMDKLRAATAVRDPSSTPRPWT</sequence>
<evidence type="ECO:0000313" key="1">
    <source>
        <dbReference type="EMBL" id="VEG49412.1"/>
    </source>
</evidence>
<reference evidence="1 2" key="1">
    <citation type="submission" date="2018-12" db="EMBL/GenBank/DDBJ databases">
        <authorList>
            <consortium name="Pathogen Informatics"/>
        </authorList>
    </citation>
    <scope>NUCLEOTIDE SEQUENCE [LARGE SCALE GENOMIC DNA]</scope>
    <source>
        <strain evidence="1 2">NCTC10485</strain>
    </source>
</reference>
<organism evidence="1 2">
    <name type="scientific">Mycolicibacterium chitae</name>
    <name type="common">Mycobacterium chitae</name>
    <dbReference type="NCBI Taxonomy" id="1792"/>
    <lineage>
        <taxon>Bacteria</taxon>
        <taxon>Bacillati</taxon>
        <taxon>Actinomycetota</taxon>
        <taxon>Actinomycetes</taxon>
        <taxon>Mycobacteriales</taxon>
        <taxon>Mycobacteriaceae</taxon>
        <taxon>Mycolicibacterium</taxon>
    </lineage>
</organism>
<proteinExistence type="predicted"/>
<keyword evidence="2" id="KW-1185">Reference proteome</keyword>
<dbReference type="SUPFAM" id="SSF52833">
    <property type="entry name" value="Thioredoxin-like"/>
    <property type="match status" value="1"/>
</dbReference>
<dbReference type="CDD" id="cd02947">
    <property type="entry name" value="TRX_family"/>
    <property type="match status" value="1"/>
</dbReference>
<dbReference type="GO" id="GO:0016491">
    <property type="term" value="F:oxidoreductase activity"/>
    <property type="evidence" value="ECO:0007669"/>
    <property type="project" value="UniProtKB-KW"/>
</dbReference>
<gene>
    <name evidence="1" type="primary">trxB1_1</name>
    <name evidence="1" type="ORF">NCTC10485_03720</name>
</gene>
<dbReference type="Gene3D" id="3.40.30.10">
    <property type="entry name" value="Glutaredoxin"/>
    <property type="match status" value="1"/>
</dbReference>
<accession>A0A448IAE9</accession>
<evidence type="ECO:0000313" key="2">
    <source>
        <dbReference type="Proteomes" id="UP000282551"/>
    </source>
</evidence>
<dbReference type="Proteomes" id="UP000282551">
    <property type="component" value="Chromosome"/>
</dbReference>
<name>A0A448IAE9_MYCCI</name>
<keyword evidence="1" id="KW-0560">Oxidoreductase</keyword>
<dbReference type="EMBL" id="LR134355">
    <property type="protein sequence ID" value="VEG49412.1"/>
    <property type="molecule type" value="Genomic_DNA"/>
</dbReference>
<protein>
    <submittedName>
        <fullName evidence="1">Thioredoxin TrxB1_1</fullName>
        <ecNumber evidence="1">1.-.-.-</ecNumber>
    </submittedName>
</protein>
<dbReference type="AlphaFoldDB" id="A0A448IAE9"/>
<dbReference type="InterPro" id="IPR036249">
    <property type="entry name" value="Thioredoxin-like_sf"/>
</dbReference>